<comment type="caution">
    <text evidence="1">The sequence shown here is derived from an EMBL/GenBank/DDBJ whole genome shotgun (WGS) entry which is preliminary data.</text>
</comment>
<dbReference type="Proteomes" id="UP000823749">
    <property type="component" value="Chromosome 5"/>
</dbReference>
<accession>A0AAV6K4Y0</accession>
<dbReference type="EMBL" id="JACTNZ010000005">
    <property type="protein sequence ID" value="KAG5547377.1"/>
    <property type="molecule type" value="Genomic_DNA"/>
</dbReference>
<evidence type="ECO:0000313" key="1">
    <source>
        <dbReference type="EMBL" id="KAG5547377.1"/>
    </source>
</evidence>
<reference evidence="1" key="1">
    <citation type="submission" date="2020-08" db="EMBL/GenBank/DDBJ databases">
        <title>Plant Genome Project.</title>
        <authorList>
            <person name="Zhang R.-G."/>
        </authorList>
    </citation>
    <scope>NUCLEOTIDE SEQUENCE</scope>
    <source>
        <strain evidence="1">WSP0</strain>
        <tissue evidence="1">Leaf</tissue>
    </source>
</reference>
<evidence type="ECO:0000313" key="2">
    <source>
        <dbReference type="Proteomes" id="UP000823749"/>
    </source>
</evidence>
<dbReference type="AlphaFoldDB" id="A0AAV6K4Y0"/>
<proteinExistence type="predicted"/>
<sequence length="69" mass="8175">MLTESEDMDNVHMLFNVDETILNFEKPELFSKMKNINLLCLGRVREFLNFEKPELFSKMKNTAILYSRG</sequence>
<name>A0AAV6K4Y0_9ERIC</name>
<organism evidence="1 2">
    <name type="scientific">Rhododendron griersonianum</name>
    <dbReference type="NCBI Taxonomy" id="479676"/>
    <lineage>
        <taxon>Eukaryota</taxon>
        <taxon>Viridiplantae</taxon>
        <taxon>Streptophyta</taxon>
        <taxon>Embryophyta</taxon>
        <taxon>Tracheophyta</taxon>
        <taxon>Spermatophyta</taxon>
        <taxon>Magnoliopsida</taxon>
        <taxon>eudicotyledons</taxon>
        <taxon>Gunneridae</taxon>
        <taxon>Pentapetalae</taxon>
        <taxon>asterids</taxon>
        <taxon>Ericales</taxon>
        <taxon>Ericaceae</taxon>
        <taxon>Ericoideae</taxon>
        <taxon>Rhodoreae</taxon>
        <taxon>Rhododendron</taxon>
    </lineage>
</organism>
<keyword evidence="2" id="KW-1185">Reference proteome</keyword>
<protein>
    <submittedName>
        <fullName evidence="1">Uncharacterized protein</fullName>
    </submittedName>
</protein>
<gene>
    <name evidence="1" type="ORF">RHGRI_013162</name>
</gene>